<keyword evidence="1" id="KW-1133">Transmembrane helix</keyword>
<dbReference type="EMBL" id="JAGIKZ010000003">
    <property type="protein sequence ID" value="MBP2240383.1"/>
    <property type="molecule type" value="Genomic_DNA"/>
</dbReference>
<dbReference type="RefSeq" id="WP_083953957.1">
    <property type="nucleotide sequence ID" value="NZ_JAGIKZ010000003.1"/>
</dbReference>
<dbReference type="SUPFAM" id="SSF55073">
    <property type="entry name" value="Nucleotide cyclase"/>
    <property type="match status" value="1"/>
</dbReference>
<dbReference type="SUPFAM" id="SSF55785">
    <property type="entry name" value="PYP-like sensor domain (PAS domain)"/>
    <property type="match status" value="1"/>
</dbReference>
<dbReference type="Gene3D" id="3.30.450.20">
    <property type="entry name" value="PAS domain"/>
    <property type="match status" value="1"/>
</dbReference>
<evidence type="ECO:0000256" key="1">
    <source>
        <dbReference type="SAM" id="Phobius"/>
    </source>
</evidence>
<name>A0ABS4RCC8_9BACI</name>
<dbReference type="PANTHER" id="PTHR46663:SF3">
    <property type="entry name" value="SLL0267 PROTEIN"/>
    <property type="match status" value="1"/>
</dbReference>
<dbReference type="InterPro" id="IPR000160">
    <property type="entry name" value="GGDEF_dom"/>
</dbReference>
<dbReference type="CDD" id="cd01949">
    <property type="entry name" value="GGDEF"/>
    <property type="match status" value="1"/>
</dbReference>
<dbReference type="InterPro" id="IPR043128">
    <property type="entry name" value="Rev_trsase/Diguanyl_cyclase"/>
</dbReference>
<dbReference type="InterPro" id="IPR035965">
    <property type="entry name" value="PAS-like_dom_sf"/>
</dbReference>
<gene>
    <name evidence="4" type="ORF">J2Z40_000938</name>
</gene>
<dbReference type="Pfam" id="PF00990">
    <property type="entry name" value="GGDEF"/>
    <property type="match status" value="1"/>
</dbReference>
<proteinExistence type="predicted"/>
<dbReference type="PROSITE" id="PS50113">
    <property type="entry name" value="PAC"/>
    <property type="match status" value="1"/>
</dbReference>
<dbReference type="InterPro" id="IPR013655">
    <property type="entry name" value="PAS_fold_3"/>
</dbReference>
<accession>A0ABS4RCC8</accession>
<protein>
    <submittedName>
        <fullName evidence="4">Diguanylate cyclase (GGDEF)-like protein</fullName>
    </submittedName>
</protein>
<evidence type="ECO:0000313" key="5">
    <source>
        <dbReference type="Proteomes" id="UP001519293"/>
    </source>
</evidence>
<keyword evidence="1" id="KW-0472">Membrane</keyword>
<feature type="domain" description="PAC" evidence="2">
    <location>
        <begin position="155"/>
        <end position="207"/>
    </location>
</feature>
<dbReference type="InterPro" id="IPR000700">
    <property type="entry name" value="PAS-assoc_C"/>
</dbReference>
<keyword evidence="1" id="KW-0812">Transmembrane</keyword>
<dbReference type="PANTHER" id="PTHR46663">
    <property type="entry name" value="DIGUANYLATE CYCLASE DGCT-RELATED"/>
    <property type="match status" value="1"/>
</dbReference>
<dbReference type="Pfam" id="PF08447">
    <property type="entry name" value="PAS_3"/>
    <property type="match status" value="1"/>
</dbReference>
<reference evidence="4 5" key="1">
    <citation type="submission" date="2021-03" db="EMBL/GenBank/DDBJ databases">
        <title>Genomic Encyclopedia of Type Strains, Phase IV (KMG-IV): sequencing the most valuable type-strain genomes for metagenomic binning, comparative biology and taxonomic classification.</title>
        <authorList>
            <person name="Goeker M."/>
        </authorList>
    </citation>
    <scope>NUCLEOTIDE SEQUENCE [LARGE SCALE GENOMIC DNA]</scope>
    <source>
        <strain evidence="4 5">DSM 26675</strain>
    </source>
</reference>
<dbReference type="Gene3D" id="3.30.70.270">
    <property type="match status" value="1"/>
</dbReference>
<sequence>MTLHKKILLSTLFLMTLTVLIIYLSSLKEQIVYFLFPLCFLLPAFFISKQMKHLQSETERMEAERIKNIEQIKKLEKDMHMLQASRTELISIIDHMDGLLFSCDVQTRQWIHSSTFIKFFGKEHKLSTLLDKYIHPEDKKQFIKQKEKWLTGSPTIVDFRIILENEEIRSYELRANTIKTTSGEVEKIVGLLIDITARKEKEEKLAQMAFYDALTELPNRALLKSHLKKVMARAKRKEHEFTIMFIDLDGFKEVNDTLGHDIGDALLKEVAHRLNRTVREEDFISRLGGDEFIIILEDTRKEDVTSIGDRIITNISQPYPFSEKEAIVTPSIGIANYPDDGEDIHSLVQNADKAMYHAKNIGKNNFQFYTTDLKDYQPQESLIDKVLKFFLK</sequence>
<keyword evidence="5" id="KW-1185">Reference proteome</keyword>
<dbReference type="SMART" id="SM00267">
    <property type="entry name" value="GGDEF"/>
    <property type="match status" value="1"/>
</dbReference>
<evidence type="ECO:0000259" key="2">
    <source>
        <dbReference type="PROSITE" id="PS50113"/>
    </source>
</evidence>
<dbReference type="Proteomes" id="UP001519293">
    <property type="component" value="Unassembled WGS sequence"/>
</dbReference>
<dbReference type="InterPro" id="IPR029787">
    <property type="entry name" value="Nucleotide_cyclase"/>
</dbReference>
<evidence type="ECO:0000259" key="3">
    <source>
        <dbReference type="PROSITE" id="PS50887"/>
    </source>
</evidence>
<dbReference type="InterPro" id="IPR052163">
    <property type="entry name" value="DGC-Regulatory_Protein"/>
</dbReference>
<organism evidence="4 5">
    <name type="scientific">Cytobacillus eiseniae</name>
    <dbReference type="NCBI Taxonomy" id="762947"/>
    <lineage>
        <taxon>Bacteria</taxon>
        <taxon>Bacillati</taxon>
        <taxon>Bacillota</taxon>
        <taxon>Bacilli</taxon>
        <taxon>Bacillales</taxon>
        <taxon>Bacillaceae</taxon>
        <taxon>Cytobacillus</taxon>
    </lineage>
</organism>
<evidence type="ECO:0000313" key="4">
    <source>
        <dbReference type="EMBL" id="MBP2240383.1"/>
    </source>
</evidence>
<feature type="domain" description="GGDEF" evidence="3">
    <location>
        <begin position="239"/>
        <end position="371"/>
    </location>
</feature>
<dbReference type="NCBIfam" id="TIGR00254">
    <property type="entry name" value="GGDEF"/>
    <property type="match status" value="1"/>
</dbReference>
<feature type="transmembrane region" description="Helical" evidence="1">
    <location>
        <begin position="7"/>
        <end position="25"/>
    </location>
</feature>
<dbReference type="PROSITE" id="PS50887">
    <property type="entry name" value="GGDEF"/>
    <property type="match status" value="1"/>
</dbReference>
<feature type="transmembrane region" description="Helical" evidence="1">
    <location>
        <begin position="31"/>
        <end position="48"/>
    </location>
</feature>
<comment type="caution">
    <text evidence="4">The sequence shown here is derived from an EMBL/GenBank/DDBJ whole genome shotgun (WGS) entry which is preliminary data.</text>
</comment>